<protein>
    <submittedName>
        <fullName evidence="1">Uncharacterized protein</fullName>
    </submittedName>
</protein>
<dbReference type="AlphaFoldDB" id="A0A922HYZ2"/>
<evidence type="ECO:0000313" key="2">
    <source>
        <dbReference type="Proteomes" id="UP000790347"/>
    </source>
</evidence>
<keyword evidence="2" id="KW-1185">Reference proteome</keyword>
<proteinExistence type="predicted"/>
<accession>A0A922HYZ2</accession>
<gene>
    <name evidence="1" type="ORF">DERF_010275</name>
</gene>
<name>A0A922HYZ2_DERFA</name>
<reference evidence="1" key="1">
    <citation type="submission" date="2013-05" db="EMBL/GenBank/DDBJ databases">
        <authorList>
            <person name="Yim A.K.Y."/>
            <person name="Chan T.F."/>
            <person name="Ji K.M."/>
            <person name="Liu X.Y."/>
            <person name="Zhou J.W."/>
            <person name="Li R.Q."/>
            <person name="Yang K.Y."/>
            <person name="Li J."/>
            <person name="Li M."/>
            <person name="Law P.T.W."/>
            <person name="Wu Y.L."/>
            <person name="Cai Z.L."/>
            <person name="Qin H."/>
            <person name="Bao Y."/>
            <person name="Leung R.K.K."/>
            <person name="Ng P.K.S."/>
            <person name="Zou J."/>
            <person name="Zhong X.J."/>
            <person name="Ran P.X."/>
            <person name="Zhong N.S."/>
            <person name="Liu Z.G."/>
            <person name="Tsui S.K.W."/>
        </authorList>
    </citation>
    <scope>NUCLEOTIDE SEQUENCE</scope>
    <source>
        <strain evidence="1">Derf</strain>
        <tissue evidence="1">Whole organism</tissue>
    </source>
</reference>
<evidence type="ECO:0000313" key="1">
    <source>
        <dbReference type="EMBL" id="KAH9511849.1"/>
    </source>
</evidence>
<comment type="caution">
    <text evidence="1">The sequence shown here is derived from an EMBL/GenBank/DDBJ whole genome shotgun (WGS) entry which is preliminary data.</text>
</comment>
<sequence length="95" mass="11784">YYSSFNFQSNLRQPFHNHHHHHDHDREKIRFERFINDDDDDDEKTLKTLNFNTFKTITKNDYITQWNNFRFDFNSVFRKESVKIRQNTQPESDGK</sequence>
<dbReference type="EMBL" id="ASGP02000004">
    <property type="protein sequence ID" value="KAH9511849.1"/>
    <property type="molecule type" value="Genomic_DNA"/>
</dbReference>
<organism evidence="1 2">
    <name type="scientific">Dermatophagoides farinae</name>
    <name type="common">American house dust mite</name>
    <dbReference type="NCBI Taxonomy" id="6954"/>
    <lineage>
        <taxon>Eukaryota</taxon>
        <taxon>Metazoa</taxon>
        <taxon>Ecdysozoa</taxon>
        <taxon>Arthropoda</taxon>
        <taxon>Chelicerata</taxon>
        <taxon>Arachnida</taxon>
        <taxon>Acari</taxon>
        <taxon>Acariformes</taxon>
        <taxon>Sarcoptiformes</taxon>
        <taxon>Astigmata</taxon>
        <taxon>Psoroptidia</taxon>
        <taxon>Analgoidea</taxon>
        <taxon>Pyroglyphidae</taxon>
        <taxon>Dermatophagoidinae</taxon>
        <taxon>Dermatophagoides</taxon>
    </lineage>
</organism>
<dbReference type="Proteomes" id="UP000790347">
    <property type="component" value="Unassembled WGS sequence"/>
</dbReference>
<reference evidence="1" key="2">
    <citation type="journal article" date="2022" name="Res Sq">
        <title>Comparative Genomics Reveals Insights into the Divergent Evolution of Astigmatic Mites and Household Pest Adaptations.</title>
        <authorList>
            <person name="Xiong Q."/>
            <person name="Wan A.T.-Y."/>
            <person name="Liu X.-Y."/>
            <person name="Fung C.S.-H."/>
            <person name="Xiao X."/>
            <person name="Malainual N."/>
            <person name="Hou J."/>
            <person name="Wang L."/>
            <person name="Wang M."/>
            <person name="Yang K."/>
            <person name="Cui Y."/>
            <person name="Leung E."/>
            <person name="Nong W."/>
            <person name="Shin S.-K."/>
            <person name="Au S."/>
            <person name="Jeong K.Y."/>
            <person name="Chew F.T."/>
            <person name="Hui J."/>
            <person name="Leung T.F."/>
            <person name="Tungtrongchitr A."/>
            <person name="Zhong N."/>
            <person name="Liu Z."/>
            <person name="Tsui S."/>
        </authorList>
    </citation>
    <scope>NUCLEOTIDE SEQUENCE</scope>
    <source>
        <strain evidence="1">Derf</strain>
        <tissue evidence="1">Whole organism</tissue>
    </source>
</reference>
<feature type="non-terminal residue" evidence="1">
    <location>
        <position position="1"/>
    </location>
</feature>